<dbReference type="Gene3D" id="1.10.238.10">
    <property type="entry name" value="EF-hand"/>
    <property type="match status" value="1"/>
</dbReference>
<dbReference type="RefSeq" id="XP_050468081.1">
    <property type="nucleotide sequence ID" value="XM_050612129.1"/>
</dbReference>
<protein>
    <recommendedName>
        <fullName evidence="3">EF-hand domain-containing protein</fullName>
    </recommendedName>
</protein>
<evidence type="ECO:0000313" key="1">
    <source>
        <dbReference type="EMBL" id="CBF80454.1"/>
    </source>
</evidence>
<dbReference type="Proteomes" id="UP000000560">
    <property type="component" value="Chromosome V"/>
</dbReference>
<evidence type="ECO:0008006" key="3">
    <source>
        <dbReference type="Google" id="ProtNLM"/>
    </source>
</evidence>
<sequence>MDKKARLLQSLGTDSTDMVSKEEVVRICKQHGLSAHDAKKEFEKIDIDNDGEMPRNSLFAQFSHFFVFRSNELKSPAGL</sequence>
<dbReference type="KEGG" id="ani:ANIA_11606"/>
<reference evidence="2" key="1">
    <citation type="journal article" date="2005" name="Nature">
        <title>Sequencing of Aspergillus nidulans and comparative analysis with A. fumigatus and A. oryzae.</title>
        <authorList>
            <person name="Galagan J.E."/>
            <person name="Calvo S.E."/>
            <person name="Cuomo C."/>
            <person name="Ma L.J."/>
            <person name="Wortman J.R."/>
            <person name="Batzoglou S."/>
            <person name="Lee S.I."/>
            <person name="Basturkmen M."/>
            <person name="Spevak C.C."/>
            <person name="Clutterbuck J."/>
            <person name="Kapitonov V."/>
            <person name="Jurka J."/>
            <person name="Scazzocchio C."/>
            <person name="Farman M."/>
            <person name="Butler J."/>
            <person name="Purcell S."/>
            <person name="Harris S."/>
            <person name="Braus G.H."/>
            <person name="Draht O."/>
            <person name="Busch S."/>
            <person name="D'Enfert C."/>
            <person name="Bouchier C."/>
            <person name="Goldman G.H."/>
            <person name="Bell-Pedersen D."/>
            <person name="Griffiths-Jones S."/>
            <person name="Doonan J.H."/>
            <person name="Yu J."/>
            <person name="Vienken K."/>
            <person name="Pain A."/>
            <person name="Freitag M."/>
            <person name="Selker E.U."/>
            <person name="Archer D.B."/>
            <person name="Penalva M.A."/>
            <person name="Oakley B.R."/>
            <person name="Momany M."/>
            <person name="Tanaka T."/>
            <person name="Kumagai T."/>
            <person name="Asai K."/>
            <person name="Machida M."/>
            <person name="Nierman W.C."/>
            <person name="Denning D.W."/>
            <person name="Caddick M."/>
            <person name="Hynes M."/>
            <person name="Paoletti M."/>
            <person name="Fischer R."/>
            <person name="Miller B."/>
            <person name="Dyer P."/>
            <person name="Sachs M.S."/>
            <person name="Osmani S.A."/>
            <person name="Birren B.W."/>
        </authorList>
    </citation>
    <scope>NUCLEOTIDE SEQUENCE [LARGE SCALE GENOMIC DNA]</scope>
    <source>
        <strain evidence="2">FGSC A4 / ATCC 38163 / CBS 112.46 / NRRL 194 / M139</strain>
    </source>
</reference>
<gene>
    <name evidence="1" type="ORF">ANIA_11606</name>
</gene>
<accession>C8VE95</accession>
<dbReference type="SUPFAM" id="SSF47473">
    <property type="entry name" value="EF-hand"/>
    <property type="match status" value="1"/>
</dbReference>
<proteinExistence type="predicted"/>
<dbReference type="HOGENOM" id="CLU_2606011_0_0_1"/>
<keyword evidence="2" id="KW-1185">Reference proteome</keyword>
<evidence type="ECO:0000313" key="2">
    <source>
        <dbReference type="Proteomes" id="UP000000560"/>
    </source>
</evidence>
<dbReference type="EMBL" id="BN001305">
    <property type="protein sequence ID" value="CBF80454.1"/>
    <property type="molecule type" value="Genomic_DNA"/>
</dbReference>
<dbReference type="OrthoDB" id="10429802at2759"/>
<dbReference type="InterPro" id="IPR011992">
    <property type="entry name" value="EF-hand-dom_pair"/>
</dbReference>
<organism evidence="1 2">
    <name type="scientific">Emericella nidulans (strain FGSC A4 / ATCC 38163 / CBS 112.46 / NRRL 194 / M139)</name>
    <name type="common">Aspergillus nidulans</name>
    <dbReference type="NCBI Taxonomy" id="227321"/>
    <lineage>
        <taxon>Eukaryota</taxon>
        <taxon>Fungi</taxon>
        <taxon>Dikarya</taxon>
        <taxon>Ascomycota</taxon>
        <taxon>Pezizomycotina</taxon>
        <taxon>Eurotiomycetes</taxon>
        <taxon>Eurotiomycetidae</taxon>
        <taxon>Eurotiales</taxon>
        <taxon>Aspergillaceae</taxon>
        <taxon>Aspergillus</taxon>
        <taxon>Aspergillus subgen. Nidulantes</taxon>
    </lineage>
</organism>
<name>C8VE95_EMENI</name>
<dbReference type="InParanoid" id="C8VE95"/>
<reference evidence="2" key="2">
    <citation type="journal article" date="2009" name="Fungal Genet. Biol.">
        <title>The 2008 update of the Aspergillus nidulans genome annotation: a community effort.</title>
        <authorList>
            <person name="Wortman J.R."/>
            <person name="Gilsenan J.M."/>
            <person name="Joardar V."/>
            <person name="Deegan J."/>
            <person name="Clutterbuck J."/>
            <person name="Andersen M.R."/>
            <person name="Archer D."/>
            <person name="Bencina M."/>
            <person name="Braus G."/>
            <person name="Coutinho P."/>
            <person name="von Dohren H."/>
            <person name="Doonan J."/>
            <person name="Driessen A.J."/>
            <person name="Durek P."/>
            <person name="Espeso E."/>
            <person name="Fekete E."/>
            <person name="Flipphi M."/>
            <person name="Estrada C.G."/>
            <person name="Geysens S."/>
            <person name="Goldman G."/>
            <person name="de Groot P.W."/>
            <person name="Hansen K."/>
            <person name="Harris S.D."/>
            <person name="Heinekamp T."/>
            <person name="Helmstaedt K."/>
            <person name="Henrissat B."/>
            <person name="Hofmann G."/>
            <person name="Homan T."/>
            <person name="Horio T."/>
            <person name="Horiuchi H."/>
            <person name="James S."/>
            <person name="Jones M."/>
            <person name="Karaffa L."/>
            <person name="Karanyi Z."/>
            <person name="Kato M."/>
            <person name="Keller N."/>
            <person name="Kelly D.E."/>
            <person name="Kiel J.A."/>
            <person name="Kim J.M."/>
            <person name="van der Klei I.J."/>
            <person name="Klis F.M."/>
            <person name="Kovalchuk A."/>
            <person name="Krasevec N."/>
            <person name="Kubicek C.P."/>
            <person name="Liu B."/>
            <person name="Maccabe A."/>
            <person name="Meyer V."/>
            <person name="Mirabito P."/>
            <person name="Miskei M."/>
            <person name="Mos M."/>
            <person name="Mullins J."/>
            <person name="Nelson D.R."/>
            <person name="Nielsen J."/>
            <person name="Oakley B.R."/>
            <person name="Osmani S.A."/>
            <person name="Pakula T."/>
            <person name="Paszewski A."/>
            <person name="Paulsen I."/>
            <person name="Pilsyk S."/>
            <person name="Pocsi I."/>
            <person name="Punt P.J."/>
            <person name="Ram A.F."/>
            <person name="Ren Q."/>
            <person name="Robellet X."/>
            <person name="Robson G."/>
            <person name="Seiboth B."/>
            <person name="van Solingen P."/>
            <person name="Specht T."/>
            <person name="Sun J."/>
            <person name="Taheri-Talesh N."/>
            <person name="Takeshita N."/>
            <person name="Ussery D."/>
            <person name="vanKuyk P.A."/>
            <person name="Visser H."/>
            <person name="van de Vondervoort P.J."/>
            <person name="de Vries R.P."/>
            <person name="Walton J."/>
            <person name="Xiang X."/>
            <person name="Xiong Y."/>
            <person name="Zeng A.P."/>
            <person name="Brandt B.W."/>
            <person name="Cornell M.J."/>
            <person name="van den Hondel C.A."/>
            <person name="Visser J."/>
            <person name="Oliver S.G."/>
            <person name="Turner G."/>
        </authorList>
    </citation>
    <scope>GENOME REANNOTATION</scope>
    <source>
        <strain evidence="2">FGSC A4 / ATCC 38163 / CBS 112.46 / NRRL 194 / M139</strain>
    </source>
</reference>
<dbReference type="AlphaFoldDB" id="C8VE95"/>
<dbReference type="GeneID" id="74897167"/>